<organism evidence="1 2">
    <name type="scientific">Kitasatospora indigofera</name>
    <dbReference type="NCBI Taxonomy" id="67307"/>
    <lineage>
        <taxon>Bacteria</taxon>
        <taxon>Bacillati</taxon>
        <taxon>Actinomycetota</taxon>
        <taxon>Actinomycetes</taxon>
        <taxon>Kitasatosporales</taxon>
        <taxon>Streptomycetaceae</taxon>
        <taxon>Kitasatospora</taxon>
    </lineage>
</organism>
<keyword evidence="2" id="KW-1185">Reference proteome</keyword>
<reference evidence="1" key="1">
    <citation type="journal article" date="2014" name="Int. J. Syst. Evol. Microbiol.">
        <title>Complete genome sequence of Corynebacterium casei LMG S-19264T (=DSM 44701T), isolated from a smear-ripened cheese.</title>
        <authorList>
            <consortium name="US DOE Joint Genome Institute (JGI-PGF)"/>
            <person name="Walter F."/>
            <person name="Albersmeier A."/>
            <person name="Kalinowski J."/>
            <person name="Ruckert C."/>
        </authorList>
    </citation>
    <scope>NUCLEOTIDE SEQUENCE</scope>
    <source>
        <strain evidence="1">JCM 4646</strain>
    </source>
</reference>
<dbReference type="Proteomes" id="UP000617734">
    <property type="component" value="Unassembled WGS sequence"/>
</dbReference>
<protein>
    <submittedName>
        <fullName evidence="1">Uncharacterized protein</fullName>
    </submittedName>
</protein>
<dbReference type="AlphaFoldDB" id="A0A919FCW1"/>
<name>A0A919FCW1_9ACTN</name>
<reference evidence="1" key="2">
    <citation type="submission" date="2020-09" db="EMBL/GenBank/DDBJ databases">
        <authorList>
            <person name="Sun Q."/>
            <person name="Ohkuma M."/>
        </authorList>
    </citation>
    <scope>NUCLEOTIDE SEQUENCE</scope>
    <source>
        <strain evidence="1">JCM 4646</strain>
    </source>
</reference>
<evidence type="ECO:0000313" key="2">
    <source>
        <dbReference type="Proteomes" id="UP000617734"/>
    </source>
</evidence>
<sequence length="63" mass="6316">MAGALFGTVGEAAAAGSPERLARAVRLGGRETGGRAGAADFRDGRLNRAARAAAGLGEWCGWT</sequence>
<proteinExistence type="predicted"/>
<dbReference type="EMBL" id="BNBO01000002">
    <property type="protein sequence ID" value="GHH61393.1"/>
    <property type="molecule type" value="Genomic_DNA"/>
</dbReference>
<accession>A0A919FCW1</accession>
<evidence type="ECO:0000313" key="1">
    <source>
        <dbReference type="EMBL" id="GHH61393.1"/>
    </source>
</evidence>
<gene>
    <name evidence="1" type="ORF">GCM10018781_07730</name>
</gene>
<comment type="caution">
    <text evidence="1">The sequence shown here is derived from an EMBL/GenBank/DDBJ whole genome shotgun (WGS) entry which is preliminary data.</text>
</comment>